<dbReference type="EMBL" id="QWEI01000005">
    <property type="protein sequence ID" value="RHW36163.1"/>
    <property type="molecule type" value="Genomic_DNA"/>
</dbReference>
<dbReference type="PROSITE" id="PS50930">
    <property type="entry name" value="HTH_LYTTR"/>
    <property type="match status" value="1"/>
</dbReference>
<dbReference type="Proteomes" id="UP000265692">
    <property type="component" value="Unassembled WGS sequence"/>
</dbReference>
<accession>A0A396S6P2</accession>
<dbReference type="GO" id="GO:0000156">
    <property type="term" value="F:phosphorelay response regulator activity"/>
    <property type="evidence" value="ECO:0007669"/>
    <property type="project" value="InterPro"/>
</dbReference>
<comment type="caution">
    <text evidence="2">The sequence shown here is derived from an EMBL/GenBank/DDBJ whole genome shotgun (WGS) entry which is preliminary data.</text>
</comment>
<feature type="domain" description="HTH LytTR-type" evidence="1">
    <location>
        <begin position="41"/>
        <end position="145"/>
    </location>
</feature>
<dbReference type="InterPro" id="IPR007492">
    <property type="entry name" value="LytTR_DNA-bd_dom"/>
</dbReference>
<dbReference type="RefSeq" id="WP_118876454.1">
    <property type="nucleotide sequence ID" value="NZ_QWEI01000005.1"/>
</dbReference>
<gene>
    <name evidence="2" type="ORF">D1B33_11010</name>
</gene>
<dbReference type="OrthoDB" id="9808614at2"/>
<name>A0A396S6P2_9BACL</name>
<evidence type="ECO:0000313" key="2">
    <source>
        <dbReference type="EMBL" id="RHW36163.1"/>
    </source>
</evidence>
<dbReference type="AlphaFoldDB" id="A0A396S6P2"/>
<dbReference type="PANTHER" id="PTHR37299">
    <property type="entry name" value="TRANSCRIPTIONAL REGULATOR-RELATED"/>
    <property type="match status" value="1"/>
</dbReference>
<reference evidence="2 3" key="1">
    <citation type="submission" date="2018-08" db="EMBL/GenBank/DDBJ databases">
        <title>Lysinibacillus sp. YLB-03 draft genome sequence.</title>
        <authorList>
            <person name="Yu L."/>
        </authorList>
    </citation>
    <scope>NUCLEOTIDE SEQUENCE [LARGE SCALE GENOMIC DNA]</scope>
    <source>
        <strain evidence="2 3">YLB-03</strain>
    </source>
</reference>
<dbReference type="InterPro" id="IPR046947">
    <property type="entry name" value="LytR-like"/>
</dbReference>
<evidence type="ECO:0000313" key="3">
    <source>
        <dbReference type="Proteomes" id="UP000265692"/>
    </source>
</evidence>
<dbReference type="Gene3D" id="2.40.50.1020">
    <property type="entry name" value="LytTr DNA-binding domain"/>
    <property type="match status" value="1"/>
</dbReference>
<dbReference type="GO" id="GO:0003677">
    <property type="term" value="F:DNA binding"/>
    <property type="evidence" value="ECO:0007669"/>
    <property type="project" value="InterPro"/>
</dbReference>
<dbReference type="SMART" id="SM00850">
    <property type="entry name" value="LytTR"/>
    <property type="match status" value="1"/>
</dbReference>
<keyword evidence="3" id="KW-1185">Reference proteome</keyword>
<dbReference type="Pfam" id="PF04397">
    <property type="entry name" value="LytTR"/>
    <property type="match status" value="1"/>
</dbReference>
<evidence type="ECO:0000259" key="1">
    <source>
        <dbReference type="PROSITE" id="PS50930"/>
    </source>
</evidence>
<proteinExistence type="predicted"/>
<dbReference type="PANTHER" id="PTHR37299:SF4">
    <property type="entry name" value="TRANSCRIPTIONAL REGULATOR"/>
    <property type="match status" value="1"/>
</dbReference>
<organism evidence="2 3">
    <name type="scientific">Ureibacillus yapensis</name>
    <dbReference type="NCBI Taxonomy" id="2304605"/>
    <lineage>
        <taxon>Bacteria</taxon>
        <taxon>Bacillati</taxon>
        <taxon>Bacillota</taxon>
        <taxon>Bacilli</taxon>
        <taxon>Bacillales</taxon>
        <taxon>Caryophanaceae</taxon>
        <taxon>Ureibacillus</taxon>
    </lineage>
</organism>
<protein>
    <submittedName>
        <fullName evidence="2">LytTR family transcriptional regulator</fullName>
    </submittedName>
</protein>
<sequence>MKISIEQISKDLMEEILIKCHEVNDEIYEMINKLKTENFVIHGYQNGKVHRIKLGDIYYFEAVDGKVFIYCKNSVFESKQKLYELEELFKGKDCFRASKSTILNITKISSIYPSISGRFEAVLDNGERAVVSRQYVPVLKSMLGL</sequence>